<dbReference type="InterPro" id="IPR000073">
    <property type="entry name" value="AB_hydrolase_1"/>
</dbReference>
<dbReference type="RefSeq" id="WP_105805269.1">
    <property type="nucleotide sequence ID" value="NZ_MWZD01000017.1"/>
</dbReference>
<dbReference type="Gene3D" id="3.40.50.720">
    <property type="entry name" value="NAD(P)-binding Rossmann-like Domain"/>
    <property type="match status" value="1"/>
</dbReference>
<dbReference type="SUPFAM" id="SSF51735">
    <property type="entry name" value="NAD(P)-binding Rossmann-fold domains"/>
    <property type="match status" value="1"/>
</dbReference>
<gene>
    <name evidence="3" type="ORF">B4915_07870</name>
</gene>
<proteinExistence type="predicted"/>
<dbReference type="EMBL" id="MWZD01000017">
    <property type="protein sequence ID" value="PRI10804.1"/>
    <property type="molecule type" value="Genomic_DNA"/>
</dbReference>
<dbReference type="Pfam" id="PF07993">
    <property type="entry name" value="NAD_binding_4"/>
    <property type="match status" value="1"/>
</dbReference>
<evidence type="ECO:0000259" key="1">
    <source>
        <dbReference type="Pfam" id="PF00561"/>
    </source>
</evidence>
<evidence type="ECO:0000313" key="4">
    <source>
        <dbReference type="Proteomes" id="UP000238650"/>
    </source>
</evidence>
<evidence type="ECO:0000313" key="3">
    <source>
        <dbReference type="EMBL" id="PRI10804.1"/>
    </source>
</evidence>
<dbReference type="Pfam" id="PF00561">
    <property type="entry name" value="Abhydrolase_1"/>
    <property type="match status" value="1"/>
</dbReference>
<dbReference type="OrthoDB" id="5241256at2"/>
<dbReference type="SUPFAM" id="SSF53474">
    <property type="entry name" value="alpha/beta-Hydrolases"/>
    <property type="match status" value="1"/>
</dbReference>
<accession>A0A2S9QMI0</accession>
<dbReference type="GO" id="GO:0005737">
    <property type="term" value="C:cytoplasm"/>
    <property type="evidence" value="ECO:0007669"/>
    <property type="project" value="TreeGrafter"/>
</dbReference>
<protein>
    <submittedName>
        <fullName evidence="3">NAD-dependent epimerase</fullName>
    </submittedName>
</protein>
<dbReference type="Gene3D" id="3.40.50.1820">
    <property type="entry name" value="alpha/beta hydrolase"/>
    <property type="match status" value="1"/>
</dbReference>
<sequence length="620" mass="65556">MSAHETPRHALVFGASGLIGRHLILELAAAGAEVTAAVRSVESGARLARWLREHGLKRSIGTVIADFSAPRLFADGAAAFASVTEIHSCAGSYRFGMSAAEARDGNVGIVERLIDFAAELPALRRVVHISGYRVGGQDPGSVPWSEEHRAAVYRELGAYEASKVESDAVFQARARERAIPWTIVNPSSVIGDSRTGESDQLIGLPATIEQLWNGTATALPGDDSTFLPVVTVDYLAAFMTVAAVDPSAEGEAYWLLDDRTPPLAELLAHLARHLGARVPKLRIPVGLIKRLPQRITGADPETLGFMSSDRYPTDSANALAERHGLRMPEVRRALERWADHLAAHRFGAVPGASAGDRRIVDAGGLRTFELGAAGSRRVILPGLPVNADSWAGVASGIGARALDLPGLGLSGGTGAEDWEDWLPAVLGEEPAQLIGHSLGAAAAVTAADRHPGRVASLTLVAPFFLQAKSAVPKGLRPLVRAVLRHADPARLSRRLSGSAAHAEALGSSVADLRRGTAGRVAEQLARASSEQWRAELRDALGRFHGPIRIVTGSADPLTTEAVNRFGSLPNVELITLPGAGHHPQLTHEDALIRLLARGLEETGAPDAKDHASRRGTLIDG</sequence>
<reference evidence="3 4" key="1">
    <citation type="journal article" date="2017" name="New Microbes New Infect">
        <title>Genome sequence of 'Leucobacter massiliensis' sp. nov. isolated from human pharynx after travel to the 2014 Hajj.</title>
        <authorList>
            <person name="Leangapichart T."/>
            <person name="Gautret P."/>
            <person name="Nguyen T.T."/>
            <person name="Armstrong N."/>
            <person name="Rolain J.M."/>
        </authorList>
    </citation>
    <scope>NUCLEOTIDE SEQUENCE [LARGE SCALE GENOMIC DNA]</scope>
    <source>
        <strain evidence="3 4">122RC15</strain>
    </source>
</reference>
<organism evidence="3 4">
    <name type="scientific">Leucobacter massiliensis</name>
    <dbReference type="NCBI Taxonomy" id="1686285"/>
    <lineage>
        <taxon>Bacteria</taxon>
        <taxon>Bacillati</taxon>
        <taxon>Actinomycetota</taxon>
        <taxon>Actinomycetes</taxon>
        <taxon>Micrococcales</taxon>
        <taxon>Microbacteriaceae</taxon>
        <taxon>Leucobacter</taxon>
    </lineage>
</organism>
<dbReference type="GO" id="GO:0004029">
    <property type="term" value="F:aldehyde dehydrogenase (NAD+) activity"/>
    <property type="evidence" value="ECO:0007669"/>
    <property type="project" value="TreeGrafter"/>
</dbReference>
<feature type="domain" description="Thioester reductase (TE)" evidence="2">
    <location>
        <begin position="14"/>
        <end position="239"/>
    </location>
</feature>
<dbReference type="Proteomes" id="UP000238650">
    <property type="component" value="Unassembled WGS sequence"/>
</dbReference>
<dbReference type="AlphaFoldDB" id="A0A2S9QMI0"/>
<name>A0A2S9QMI0_9MICO</name>
<comment type="caution">
    <text evidence="3">The sequence shown here is derived from an EMBL/GenBank/DDBJ whole genome shotgun (WGS) entry which is preliminary data.</text>
</comment>
<dbReference type="PANTHER" id="PTHR48079">
    <property type="entry name" value="PROTEIN YEEZ"/>
    <property type="match status" value="1"/>
</dbReference>
<dbReference type="InterPro" id="IPR051783">
    <property type="entry name" value="NAD(P)-dependent_oxidoreduct"/>
</dbReference>
<dbReference type="InterPro" id="IPR029058">
    <property type="entry name" value="AB_hydrolase_fold"/>
</dbReference>
<feature type="domain" description="AB hydrolase-1" evidence="1">
    <location>
        <begin position="378"/>
        <end position="587"/>
    </location>
</feature>
<evidence type="ECO:0000259" key="2">
    <source>
        <dbReference type="Pfam" id="PF07993"/>
    </source>
</evidence>
<dbReference type="PANTHER" id="PTHR48079:SF6">
    <property type="entry name" value="NAD(P)-BINDING DOMAIN-CONTAINING PROTEIN-RELATED"/>
    <property type="match status" value="1"/>
</dbReference>
<dbReference type="InterPro" id="IPR013120">
    <property type="entry name" value="FAR_NAD-bd"/>
</dbReference>
<keyword evidence="4" id="KW-1185">Reference proteome</keyword>
<dbReference type="InterPro" id="IPR036291">
    <property type="entry name" value="NAD(P)-bd_dom_sf"/>
</dbReference>